<protein>
    <submittedName>
        <fullName evidence="1">DUF3332 family protein</fullName>
    </submittedName>
</protein>
<evidence type="ECO:0000313" key="1">
    <source>
        <dbReference type="EMBL" id="MCY1076097.1"/>
    </source>
</evidence>
<accession>A0ABT4A370</accession>
<keyword evidence="2" id="KW-1185">Reference proteome</keyword>
<sequence length="50" mass="5343">MKLRSFRPVAALFAAVLSLHVSGCFGSFALTRNIYGLNEQQGLALACSGR</sequence>
<comment type="caution">
    <text evidence="1">The sequence shown here is derived from an EMBL/GenBank/DDBJ whole genome shotgun (WGS) entry which is preliminary data.</text>
</comment>
<evidence type="ECO:0000313" key="2">
    <source>
        <dbReference type="Proteomes" id="UP001207654"/>
    </source>
</evidence>
<gene>
    <name evidence="1" type="ORF">OV287_16605</name>
</gene>
<dbReference type="RefSeq" id="WP_267535004.1">
    <property type="nucleotide sequence ID" value="NZ_JAPNKA010000001.1"/>
</dbReference>
<dbReference type="EMBL" id="JAPNKA010000001">
    <property type="protein sequence ID" value="MCY1076097.1"/>
    <property type="molecule type" value="Genomic_DNA"/>
</dbReference>
<reference evidence="1 2" key="1">
    <citation type="submission" date="2022-11" db="EMBL/GenBank/DDBJ databases">
        <title>Minimal conservation of predation-associated metabolite biosynthetic gene clusters underscores biosynthetic potential of Myxococcota including descriptions for ten novel species: Archangium lansinium sp. nov., Myxococcus landrumus sp. nov., Nannocystis bai.</title>
        <authorList>
            <person name="Ahearne A."/>
            <person name="Stevens C."/>
            <person name="Phillips K."/>
        </authorList>
    </citation>
    <scope>NUCLEOTIDE SEQUENCE [LARGE SCALE GENOMIC DNA]</scope>
    <source>
        <strain evidence="1 2">MIWBW</strain>
    </source>
</reference>
<proteinExistence type="predicted"/>
<organism evidence="1 2">
    <name type="scientific">Archangium lansingense</name>
    <dbReference type="NCBI Taxonomy" id="2995310"/>
    <lineage>
        <taxon>Bacteria</taxon>
        <taxon>Pseudomonadati</taxon>
        <taxon>Myxococcota</taxon>
        <taxon>Myxococcia</taxon>
        <taxon>Myxococcales</taxon>
        <taxon>Cystobacterineae</taxon>
        <taxon>Archangiaceae</taxon>
        <taxon>Archangium</taxon>
    </lineage>
</organism>
<dbReference type="Proteomes" id="UP001207654">
    <property type="component" value="Unassembled WGS sequence"/>
</dbReference>
<name>A0ABT4A370_9BACT</name>